<protein>
    <submittedName>
        <fullName evidence="2">Uncharacterized protein</fullName>
    </submittedName>
</protein>
<evidence type="ECO:0000313" key="2">
    <source>
        <dbReference type="EMBL" id="CAK7266590.1"/>
    </source>
</evidence>
<name>A0ABP0DHI0_9PEZI</name>
<reference evidence="2 3" key="1">
    <citation type="submission" date="2024-01" db="EMBL/GenBank/DDBJ databases">
        <authorList>
            <person name="Allen C."/>
            <person name="Tagirdzhanova G."/>
        </authorList>
    </citation>
    <scope>NUCLEOTIDE SEQUENCE [LARGE SCALE GENOMIC DNA]</scope>
    <source>
        <strain evidence="2 3">CBS 573.63</strain>
    </source>
</reference>
<gene>
    <name evidence="2" type="ORF">SEPCBS57363_002166</name>
</gene>
<evidence type="ECO:0000313" key="3">
    <source>
        <dbReference type="Proteomes" id="UP001642501"/>
    </source>
</evidence>
<feature type="region of interest" description="Disordered" evidence="1">
    <location>
        <begin position="44"/>
        <end position="72"/>
    </location>
</feature>
<organism evidence="2 3">
    <name type="scientific">Sporothrix epigloea</name>
    <dbReference type="NCBI Taxonomy" id="1892477"/>
    <lineage>
        <taxon>Eukaryota</taxon>
        <taxon>Fungi</taxon>
        <taxon>Dikarya</taxon>
        <taxon>Ascomycota</taxon>
        <taxon>Pezizomycotina</taxon>
        <taxon>Sordariomycetes</taxon>
        <taxon>Sordariomycetidae</taxon>
        <taxon>Ophiostomatales</taxon>
        <taxon>Ophiostomataceae</taxon>
        <taxon>Sporothrix</taxon>
    </lineage>
</organism>
<evidence type="ECO:0000256" key="1">
    <source>
        <dbReference type="SAM" id="MobiDB-lite"/>
    </source>
</evidence>
<dbReference type="Proteomes" id="UP001642501">
    <property type="component" value="Unassembled WGS sequence"/>
</dbReference>
<accession>A0ABP0DHI0</accession>
<feature type="compositionally biased region" description="Polar residues" evidence="1">
    <location>
        <begin position="173"/>
        <end position="183"/>
    </location>
</feature>
<comment type="caution">
    <text evidence="2">The sequence shown here is derived from an EMBL/GenBank/DDBJ whole genome shotgun (WGS) entry which is preliminary data.</text>
</comment>
<sequence length="294" mass="32474">MEMCARSLSTHSTYRAGLFQLAREHYDDAAGLIRDAEESALYKTRASPSLPSLSRPQSPGSTSSRAWTSNTGCSSPTLSVCSSEDLNARLAQSRSSVQGSLLAFTKPVRKKVAFELPKEELARPEPYIRPDSPTLGFDDEYFVTGLSRQVLPEIPSRPKSPLPSSLRCRSDDVNGTSDASSKFYSADHGASGAEPDVDRRLLHTESSADRYCAHLSDLRFRVAQHKAKLNMIDTVVGNDGGTVNRCPTPVEDGQQALERKARIERLRQNGWQRKRFDPSRYEALRNAALAELSQ</sequence>
<dbReference type="EMBL" id="CAWUOM010000026">
    <property type="protein sequence ID" value="CAK7266590.1"/>
    <property type="molecule type" value="Genomic_DNA"/>
</dbReference>
<proteinExistence type="predicted"/>
<keyword evidence="3" id="KW-1185">Reference proteome</keyword>
<feature type="region of interest" description="Disordered" evidence="1">
    <location>
        <begin position="152"/>
        <end position="195"/>
    </location>
</feature>
<feature type="compositionally biased region" description="Low complexity" evidence="1">
    <location>
        <begin position="157"/>
        <end position="167"/>
    </location>
</feature>
<feature type="compositionally biased region" description="Polar residues" evidence="1">
    <location>
        <begin position="62"/>
        <end position="72"/>
    </location>
</feature>
<feature type="compositionally biased region" description="Low complexity" evidence="1">
    <location>
        <begin position="47"/>
        <end position="61"/>
    </location>
</feature>